<organism evidence="7 8">
    <name type="scientific">Trapa natans</name>
    <name type="common">Water chestnut</name>
    <dbReference type="NCBI Taxonomy" id="22666"/>
    <lineage>
        <taxon>Eukaryota</taxon>
        <taxon>Viridiplantae</taxon>
        <taxon>Streptophyta</taxon>
        <taxon>Embryophyta</taxon>
        <taxon>Tracheophyta</taxon>
        <taxon>Spermatophyta</taxon>
        <taxon>Magnoliopsida</taxon>
        <taxon>eudicotyledons</taxon>
        <taxon>Gunneridae</taxon>
        <taxon>Pentapetalae</taxon>
        <taxon>rosids</taxon>
        <taxon>malvids</taxon>
        <taxon>Myrtales</taxon>
        <taxon>Lythraceae</taxon>
        <taxon>Trapa</taxon>
    </lineage>
</organism>
<keyword evidence="4" id="KW-0539">Nucleus</keyword>
<dbReference type="Proteomes" id="UP001346149">
    <property type="component" value="Unassembled WGS sequence"/>
</dbReference>
<dbReference type="GO" id="GO:0003677">
    <property type="term" value="F:DNA binding"/>
    <property type="evidence" value="ECO:0007669"/>
    <property type="project" value="UniProtKB-KW"/>
</dbReference>
<protein>
    <recommendedName>
        <fullName evidence="6">NAC domain-containing protein</fullName>
    </recommendedName>
</protein>
<dbReference type="GO" id="GO:0006355">
    <property type="term" value="P:regulation of DNA-templated transcription"/>
    <property type="evidence" value="ECO:0007669"/>
    <property type="project" value="InterPro"/>
</dbReference>
<dbReference type="Gene3D" id="2.170.150.80">
    <property type="entry name" value="NAC domain"/>
    <property type="match status" value="1"/>
</dbReference>
<sequence>MDANLTVSLPNGEVIRLPVGFRFHPSDEELLVHYLTRKVLSAPLPAVLIPELDVFHTVPWNLPGDLREIRHFFRKKKKMRRCIRPPVAAVGHGSGYWKFSGKVKRILASGSSRVIGMKRSFTFHQGKSSHITKPKWIMHELHYVSHHRTTTEWAVYRMFMKRGKQPKGKNKTAPVTPTVIDPRNRNEAQNSSGSHRNPPLLHLHHVPAQALMIIRHRLNLQDHGSGSSSSIHFTCSSMADSHSWDLGKMCKSNGKLSHGNGKPSRREYQSMFSAQEYHSQTEEFIWPHRLLLVSSFSENRNQTTTEDSDVFPCQQRPISSLLKRRHCFVSIRENS</sequence>
<evidence type="ECO:0000256" key="4">
    <source>
        <dbReference type="ARBA" id="ARBA00023242"/>
    </source>
</evidence>
<dbReference type="Pfam" id="PF02365">
    <property type="entry name" value="NAM"/>
    <property type="match status" value="1"/>
</dbReference>
<dbReference type="EMBL" id="JAXQNO010000017">
    <property type="protein sequence ID" value="KAK4779258.1"/>
    <property type="molecule type" value="Genomic_DNA"/>
</dbReference>
<comment type="caution">
    <text evidence="7">The sequence shown here is derived from an EMBL/GenBank/DDBJ whole genome shotgun (WGS) entry which is preliminary data.</text>
</comment>
<dbReference type="PANTHER" id="PTHR31744">
    <property type="entry name" value="PROTEIN CUP-SHAPED COTYLEDON 2-RELATED"/>
    <property type="match status" value="1"/>
</dbReference>
<dbReference type="SUPFAM" id="SSF101941">
    <property type="entry name" value="NAC domain"/>
    <property type="match status" value="1"/>
</dbReference>
<evidence type="ECO:0000313" key="7">
    <source>
        <dbReference type="EMBL" id="KAK4779258.1"/>
    </source>
</evidence>
<dbReference type="PROSITE" id="PS51005">
    <property type="entry name" value="NAC"/>
    <property type="match status" value="1"/>
</dbReference>
<keyword evidence="3" id="KW-0804">Transcription</keyword>
<name>A0AAN7LAF1_TRANT</name>
<evidence type="ECO:0000256" key="5">
    <source>
        <dbReference type="SAM" id="MobiDB-lite"/>
    </source>
</evidence>
<proteinExistence type="predicted"/>
<evidence type="ECO:0000256" key="3">
    <source>
        <dbReference type="ARBA" id="ARBA00023163"/>
    </source>
</evidence>
<keyword evidence="2" id="KW-0238">DNA-binding</keyword>
<reference evidence="7 8" key="1">
    <citation type="journal article" date="2023" name="Hortic Res">
        <title>Pangenome of water caltrop reveals structural variations and asymmetric subgenome divergence after allopolyploidization.</title>
        <authorList>
            <person name="Zhang X."/>
            <person name="Chen Y."/>
            <person name="Wang L."/>
            <person name="Yuan Y."/>
            <person name="Fang M."/>
            <person name="Shi L."/>
            <person name="Lu R."/>
            <person name="Comes H.P."/>
            <person name="Ma Y."/>
            <person name="Chen Y."/>
            <person name="Huang G."/>
            <person name="Zhou Y."/>
            <person name="Zheng Z."/>
            <person name="Qiu Y."/>
        </authorList>
    </citation>
    <scope>NUCLEOTIDE SEQUENCE [LARGE SCALE GENOMIC DNA]</scope>
    <source>
        <strain evidence="7">F231</strain>
    </source>
</reference>
<dbReference type="AlphaFoldDB" id="A0AAN7LAF1"/>
<keyword evidence="8" id="KW-1185">Reference proteome</keyword>
<feature type="domain" description="NAC" evidence="6">
    <location>
        <begin position="17"/>
        <end position="161"/>
    </location>
</feature>
<dbReference type="InterPro" id="IPR036093">
    <property type="entry name" value="NAC_dom_sf"/>
</dbReference>
<evidence type="ECO:0000256" key="1">
    <source>
        <dbReference type="ARBA" id="ARBA00023015"/>
    </source>
</evidence>
<evidence type="ECO:0000313" key="8">
    <source>
        <dbReference type="Proteomes" id="UP001346149"/>
    </source>
</evidence>
<keyword evidence="1" id="KW-0805">Transcription regulation</keyword>
<evidence type="ECO:0000256" key="2">
    <source>
        <dbReference type="ARBA" id="ARBA00023125"/>
    </source>
</evidence>
<dbReference type="InterPro" id="IPR003441">
    <property type="entry name" value="NAC-dom"/>
</dbReference>
<dbReference type="PANTHER" id="PTHR31744:SF93">
    <property type="entry name" value="NAC DOMAIN-CONTAINING PROTEIN"/>
    <property type="match status" value="1"/>
</dbReference>
<feature type="region of interest" description="Disordered" evidence="5">
    <location>
        <begin position="164"/>
        <end position="200"/>
    </location>
</feature>
<evidence type="ECO:0000259" key="6">
    <source>
        <dbReference type="PROSITE" id="PS51005"/>
    </source>
</evidence>
<accession>A0AAN7LAF1</accession>
<gene>
    <name evidence="7" type="ORF">SAY86_006786</name>
</gene>